<organism evidence="2 3">
    <name type="scientific">Merismopedia glauca CCAP 1448/3</name>
    <dbReference type="NCBI Taxonomy" id="1296344"/>
    <lineage>
        <taxon>Bacteria</taxon>
        <taxon>Bacillati</taxon>
        <taxon>Cyanobacteriota</taxon>
        <taxon>Cyanophyceae</taxon>
        <taxon>Synechococcales</taxon>
        <taxon>Merismopediaceae</taxon>
        <taxon>Merismopedia</taxon>
    </lineage>
</organism>
<reference evidence="2 3" key="2">
    <citation type="submission" date="2018-03" db="EMBL/GenBank/DDBJ databases">
        <title>The ancient ancestry and fast evolution of plastids.</title>
        <authorList>
            <person name="Moore K.R."/>
            <person name="Magnabosco C."/>
            <person name="Momper L."/>
            <person name="Gold D.A."/>
            <person name="Bosak T."/>
            <person name="Fournier G.P."/>
        </authorList>
    </citation>
    <scope>NUCLEOTIDE SEQUENCE [LARGE SCALE GENOMIC DNA]</scope>
    <source>
        <strain evidence="2 3">CCAP 1448/3</strain>
    </source>
</reference>
<dbReference type="Gene3D" id="3.30.700.10">
    <property type="entry name" value="Glycoprotein, Type 4 Pilin"/>
    <property type="match status" value="1"/>
</dbReference>
<feature type="transmembrane region" description="Helical" evidence="1">
    <location>
        <begin position="12"/>
        <end position="37"/>
    </location>
</feature>
<name>A0A2T1C6Y7_9CYAN</name>
<evidence type="ECO:0000313" key="3">
    <source>
        <dbReference type="Proteomes" id="UP000238762"/>
    </source>
</evidence>
<accession>A0A2T1C6Y7</accession>
<comment type="caution">
    <text evidence="2">The sequence shown here is derived from an EMBL/GenBank/DDBJ whole genome shotgun (WGS) entry which is preliminary data.</text>
</comment>
<dbReference type="NCBIfam" id="TIGR02532">
    <property type="entry name" value="IV_pilin_GFxxxE"/>
    <property type="match status" value="1"/>
</dbReference>
<keyword evidence="1" id="KW-0812">Transmembrane</keyword>
<keyword evidence="1" id="KW-1133">Transmembrane helix</keyword>
<keyword evidence="3" id="KW-1185">Reference proteome</keyword>
<dbReference type="InterPro" id="IPR012902">
    <property type="entry name" value="N_methyl_site"/>
</dbReference>
<dbReference type="AlphaFoldDB" id="A0A2T1C6Y7"/>
<gene>
    <name evidence="2" type="ORF">C7B64_05770</name>
</gene>
<dbReference type="EMBL" id="PVWJ01000019">
    <property type="protein sequence ID" value="PSB04042.1"/>
    <property type="molecule type" value="Genomic_DNA"/>
</dbReference>
<dbReference type="SUPFAM" id="SSF54523">
    <property type="entry name" value="Pili subunits"/>
    <property type="match status" value="1"/>
</dbReference>
<protein>
    <submittedName>
        <fullName evidence="2">Type II secretion system protein</fullName>
    </submittedName>
</protein>
<evidence type="ECO:0000256" key="1">
    <source>
        <dbReference type="SAM" id="Phobius"/>
    </source>
</evidence>
<keyword evidence="1" id="KW-0472">Membrane</keyword>
<evidence type="ECO:0000313" key="2">
    <source>
        <dbReference type="EMBL" id="PSB04042.1"/>
    </source>
</evidence>
<dbReference type="Pfam" id="PF07963">
    <property type="entry name" value="N_methyl"/>
    <property type="match status" value="1"/>
</dbReference>
<dbReference type="OrthoDB" id="428628at2"/>
<dbReference type="InterPro" id="IPR045584">
    <property type="entry name" value="Pilin-like"/>
</dbReference>
<reference evidence="2 3" key="1">
    <citation type="submission" date="2018-02" db="EMBL/GenBank/DDBJ databases">
        <authorList>
            <person name="Cohen D.B."/>
            <person name="Kent A.D."/>
        </authorList>
    </citation>
    <scope>NUCLEOTIDE SEQUENCE [LARGE SCALE GENOMIC DNA]</scope>
    <source>
        <strain evidence="2 3">CCAP 1448/3</strain>
    </source>
</reference>
<proteinExistence type="predicted"/>
<dbReference type="PROSITE" id="PS00409">
    <property type="entry name" value="PROKAR_NTER_METHYL"/>
    <property type="match status" value="1"/>
</dbReference>
<dbReference type="RefSeq" id="WP_106287701.1">
    <property type="nucleotide sequence ID" value="NZ_CAWNTC010000220.1"/>
</dbReference>
<dbReference type="Proteomes" id="UP000238762">
    <property type="component" value="Unassembled WGS sequence"/>
</dbReference>
<sequence>MWLFNVRDNDRGFTLLEMIVVVLLIGIISAIATPSILSSLERNKLDTALNYLRGSLEESQREAMRKSRSCPVTINPTNRTITGDCLITGSRTLDSGITILPNSNTTITFSFKGNTTNNATIVLYMSGNANSQEKRCLAISEGVGILRTGIYSGSTSFINESNCSAKL</sequence>